<dbReference type="HOGENOM" id="CLU_1526859_0_0_1"/>
<dbReference type="RefSeq" id="XP_009028506.1">
    <property type="nucleotide sequence ID" value="XM_009030258.1"/>
</dbReference>
<dbReference type="AlphaFoldDB" id="T1FGH7"/>
<dbReference type="InParanoid" id="T1FGH7"/>
<dbReference type="EnsemblMetazoa" id="HelroT180982">
    <property type="protein sequence ID" value="HelroP180982"/>
    <property type="gene ID" value="HelroG180982"/>
</dbReference>
<organism evidence="2 3">
    <name type="scientific">Helobdella robusta</name>
    <name type="common">Californian leech</name>
    <dbReference type="NCBI Taxonomy" id="6412"/>
    <lineage>
        <taxon>Eukaryota</taxon>
        <taxon>Metazoa</taxon>
        <taxon>Spiralia</taxon>
        <taxon>Lophotrochozoa</taxon>
        <taxon>Annelida</taxon>
        <taxon>Clitellata</taxon>
        <taxon>Hirudinea</taxon>
        <taxon>Rhynchobdellida</taxon>
        <taxon>Glossiphoniidae</taxon>
        <taxon>Helobdella</taxon>
    </lineage>
</organism>
<dbReference type="GeneID" id="20207926"/>
<keyword evidence="3" id="KW-1185">Reference proteome</keyword>
<dbReference type="Proteomes" id="UP000015101">
    <property type="component" value="Unassembled WGS sequence"/>
</dbReference>
<dbReference type="EMBL" id="AMQM01007424">
    <property type="status" value="NOT_ANNOTATED_CDS"/>
    <property type="molecule type" value="Genomic_DNA"/>
</dbReference>
<protein>
    <submittedName>
        <fullName evidence="1 2">Uncharacterized protein</fullName>
    </submittedName>
</protein>
<name>T1FGH7_HELRO</name>
<evidence type="ECO:0000313" key="1">
    <source>
        <dbReference type="EMBL" id="ESN93443.1"/>
    </source>
</evidence>
<reference evidence="2" key="3">
    <citation type="submission" date="2015-06" db="UniProtKB">
        <authorList>
            <consortium name="EnsemblMetazoa"/>
        </authorList>
    </citation>
    <scope>IDENTIFICATION</scope>
</reference>
<sequence>MARRISRTILKFCMKITERVERKCISFETLLIYTCHHVAAFPPFQDFNVSCFGASVICKYEKRKSNNNNNNINYNNINKNNSNNNKVANEGRLLQNGNIINDQKMIKKMFLTKEPLQNEISRKVHTKELSMRRKTGPYQSKEECMDLVINDLSELSERPLEAGEILLQVLEILEKN</sequence>
<dbReference type="CTD" id="20207926"/>
<evidence type="ECO:0000313" key="3">
    <source>
        <dbReference type="Proteomes" id="UP000015101"/>
    </source>
</evidence>
<accession>T1FGH7</accession>
<dbReference type="EMBL" id="KB097612">
    <property type="protein sequence ID" value="ESN93443.1"/>
    <property type="molecule type" value="Genomic_DNA"/>
</dbReference>
<gene>
    <name evidence="2" type="primary">20207926</name>
    <name evidence="1" type="ORF">HELRODRAFT_180982</name>
</gene>
<dbReference type="EMBL" id="AMQM01007425">
    <property type="status" value="NOT_ANNOTATED_CDS"/>
    <property type="molecule type" value="Genomic_DNA"/>
</dbReference>
<reference evidence="1 3" key="2">
    <citation type="journal article" date="2013" name="Nature">
        <title>Insights into bilaterian evolution from three spiralian genomes.</title>
        <authorList>
            <person name="Simakov O."/>
            <person name="Marletaz F."/>
            <person name="Cho S.J."/>
            <person name="Edsinger-Gonzales E."/>
            <person name="Havlak P."/>
            <person name="Hellsten U."/>
            <person name="Kuo D.H."/>
            <person name="Larsson T."/>
            <person name="Lv J."/>
            <person name="Arendt D."/>
            <person name="Savage R."/>
            <person name="Osoegawa K."/>
            <person name="de Jong P."/>
            <person name="Grimwood J."/>
            <person name="Chapman J.A."/>
            <person name="Shapiro H."/>
            <person name="Aerts A."/>
            <person name="Otillar R.P."/>
            <person name="Terry A.Y."/>
            <person name="Boore J.L."/>
            <person name="Grigoriev I.V."/>
            <person name="Lindberg D.R."/>
            <person name="Seaver E.C."/>
            <person name="Weisblat D.A."/>
            <person name="Putnam N.H."/>
            <person name="Rokhsar D.S."/>
        </authorList>
    </citation>
    <scope>NUCLEOTIDE SEQUENCE</scope>
</reference>
<reference evidence="3" key="1">
    <citation type="submission" date="2012-12" db="EMBL/GenBank/DDBJ databases">
        <authorList>
            <person name="Hellsten U."/>
            <person name="Grimwood J."/>
            <person name="Chapman J.A."/>
            <person name="Shapiro H."/>
            <person name="Aerts A."/>
            <person name="Otillar R.P."/>
            <person name="Terry A.Y."/>
            <person name="Boore J.L."/>
            <person name="Simakov O."/>
            <person name="Marletaz F."/>
            <person name="Cho S.-J."/>
            <person name="Edsinger-Gonzales E."/>
            <person name="Havlak P."/>
            <person name="Kuo D.-H."/>
            <person name="Larsson T."/>
            <person name="Lv J."/>
            <person name="Arendt D."/>
            <person name="Savage R."/>
            <person name="Osoegawa K."/>
            <person name="de Jong P."/>
            <person name="Lindberg D.R."/>
            <person name="Seaver E.C."/>
            <person name="Weisblat D.A."/>
            <person name="Putnam N.H."/>
            <person name="Grigoriev I.V."/>
            <person name="Rokhsar D.S."/>
        </authorList>
    </citation>
    <scope>NUCLEOTIDE SEQUENCE</scope>
</reference>
<evidence type="ECO:0000313" key="2">
    <source>
        <dbReference type="EnsemblMetazoa" id="HelroP180982"/>
    </source>
</evidence>
<proteinExistence type="predicted"/>
<dbReference type="KEGG" id="hro:HELRODRAFT_180982"/>